<feature type="compositionally biased region" description="Basic and acidic residues" evidence="2">
    <location>
        <begin position="489"/>
        <end position="516"/>
    </location>
</feature>
<evidence type="ECO:0000256" key="2">
    <source>
        <dbReference type="SAM" id="MobiDB-lite"/>
    </source>
</evidence>
<dbReference type="Proteomes" id="UP001249851">
    <property type="component" value="Unassembled WGS sequence"/>
</dbReference>
<keyword evidence="6" id="KW-1185">Reference proteome</keyword>
<feature type="region of interest" description="Disordered" evidence="2">
    <location>
        <begin position="937"/>
        <end position="1069"/>
    </location>
</feature>
<dbReference type="InterPro" id="IPR037277">
    <property type="entry name" value="Granulin_sf"/>
</dbReference>
<feature type="compositionally biased region" description="Basic and acidic residues" evidence="2">
    <location>
        <begin position="980"/>
        <end position="998"/>
    </location>
</feature>
<accession>A0AAD9US49</accession>
<feature type="compositionally biased region" description="Polar residues" evidence="2">
    <location>
        <begin position="886"/>
        <end position="901"/>
    </location>
</feature>
<protein>
    <recommendedName>
        <fullName evidence="4">Granulins domain-containing protein</fullName>
    </recommendedName>
</protein>
<reference evidence="5" key="2">
    <citation type="journal article" date="2023" name="Science">
        <title>Genomic signatures of disease resistance in endangered staghorn corals.</title>
        <authorList>
            <person name="Vollmer S.V."/>
            <person name="Selwyn J.D."/>
            <person name="Despard B.A."/>
            <person name="Roesel C.L."/>
        </authorList>
    </citation>
    <scope>NUCLEOTIDE SEQUENCE</scope>
    <source>
        <strain evidence="5">K2</strain>
    </source>
</reference>
<gene>
    <name evidence="5" type="ORF">P5673_032089</name>
</gene>
<keyword evidence="3" id="KW-0732">Signal</keyword>
<feature type="region of interest" description="Disordered" evidence="2">
    <location>
        <begin position="483"/>
        <end position="569"/>
    </location>
</feature>
<feature type="region of interest" description="Disordered" evidence="2">
    <location>
        <begin position="706"/>
        <end position="729"/>
    </location>
</feature>
<feature type="compositionally biased region" description="Polar residues" evidence="2">
    <location>
        <begin position="1162"/>
        <end position="1171"/>
    </location>
</feature>
<feature type="compositionally biased region" description="Basic and acidic residues" evidence="2">
    <location>
        <begin position="554"/>
        <end position="568"/>
    </location>
</feature>
<feature type="compositionally biased region" description="Polar residues" evidence="2">
    <location>
        <begin position="1055"/>
        <end position="1069"/>
    </location>
</feature>
<dbReference type="InterPro" id="IPR000118">
    <property type="entry name" value="Granulin"/>
</dbReference>
<reference evidence="5" key="1">
    <citation type="journal article" date="2023" name="G3 (Bethesda)">
        <title>Whole genome assembly and annotation of the endangered Caribbean coral Acropora cervicornis.</title>
        <authorList>
            <person name="Selwyn J.D."/>
            <person name="Vollmer S.V."/>
        </authorList>
    </citation>
    <scope>NUCLEOTIDE SEQUENCE</scope>
    <source>
        <strain evidence="5">K2</strain>
    </source>
</reference>
<feature type="compositionally biased region" description="Basic and acidic residues" evidence="2">
    <location>
        <begin position="1207"/>
        <end position="1220"/>
    </location>
</feature>
<comment type="caution">
    <text evidence="5">The sequence shown here is derived from an EMBL/GenBank/DDBJ whole genome shotgun (WGS) entry which is preliminary data.</text>
</comment>
<dbReference type="SUPFAM" id="SSF52266">
    <property type="entry name" value="SGNH hydrolase"/>
    <property type="match status" value="1"/>
</dbReference>
<evidence type="ECO:0000259" key="4">
    <source>
        <dbReference type="PROSITE" id="PS00799"/>
    </source>
</evidence>
<name>A0AAD9US49_ACRCE</name>
<sequence length="1240" mass="137970">MFAGLLFFYRVCLFWLLIVSRVISDETSVYHTNLVQRNGAWLPRIKSMELSYTDKEITRRESNRRRQNIYDGTEYDWDNNFPTMEETPIWPPDFDAWPQTPTQPPTQVVSQVQQMLPTQVPIQAPYPVPSSTTPQNGPLYNPPKLVPNTFHQPQIYSADDLDVRNASRVCSPGPPLGVNPLFRNCLIIGDSISLGYLTAVKSQLQGLCQVQHAPFAKASGAVDSRYGLECLPLILSTTSLEPTSYDAIVFNFGMHDIDYSKVFPEAADTEESLNTTLRPGVMQSDSRVEIVDLYSAVTHICGEPPYSSCSIMKRPKDVHFNPKGNRVLGVLVATTLKRLLSKAKPRGLASSYFHDDTLYCPDMVTRCPVRTTCSEDLLSLTGYGCCMEASAVICADSWHCCPRGSHCSPDCNFRSCKCLFMSSSPTSVKVSSVVKTKEVTVKKLDSKSSNGSKFAEKEFTKAEKTGTLVKAAEHTIVSMKHKVRIGSKNGEKNENNRKHEKMEKMGEKKSRKDHNEKKHNHSHIKTKHEKHRNHMKPQKGKLHDKIRQKSKTKTAKENKSLSWKETKTEPSLNKHLIKANPTHRRTSYHASTKQYLVTRINKGLRLTTKRKPNIKFAHAWGKGKHQNLSYRSNGNQNPKPGKNISMKEELKNLIVKYRQDLRAKLELHSAKKPFAFKGLGIKRRRGKASIKNLHVANNIRHHRIQRRKKLSRTRTVVKTPRKLKHIDGGRPLKTALSTNIVQNHNSTSKEGILQDVRPENKTTNNLESFERGNDKTVTDSDFGGLRQTIREKELAKGDNIQSKSISSERTIANNITEKNTMRELRISTNIKTSEKHLVLGSNGISQGVLPEENNSPRSSNGKEDEFRSSLNLHQSKLDDFEKNYSAAGSTSQEDQGSSTSGAVLAPSDNERADGVTRYPIRNVGSANGLLPLSSFMGEYGGDSGSGSSAEFDDEEESLPESSVGPEAMFSKTRTSWSRAGMDETEKLERGGVETDRETSGSGVAQTKRIFDESRDPQSGFVTLSPESETQNLTGQKKAEDVFSGSGFHTEAVGDSTPQLSRPSQYWDTNNDNVQLSTQARRLPMHYNLNVYQNRAERKIGATPSSHGNFSSSTEGESGSGDHGYFDSRDVINFQKHSNEEESQDSTRAFDQIGLSKELSSPEGLSTFSSADYEQDLSSSGSESGGILVADSSGAGSGTTSYVNGHHFGGERDNDKQRASKGEEFRFGDSLLCVISPDCKT</sequence>
<feature type="domain" description="Granulins" evidence="4">
    <location>
        <begin position="394"/>
        <end position="407"/>
    </location>
</feature>
<organism evidence="5 6">
    <name type="scientific">Acropora cervicornis</name>
    <name type="common">Staghorn coral</name>
    <dbReference type="NCBI Taxonomy" id="6130"/>
    <lineage>
        <taxon>Eukaryota</taxon>
        <taxon>Metazoa</taxon>
        <taxon>Cnidaria</taxon>
        <taxon>Anthozoa</taxon>
        <taxon>Hexacorallia</taxon>
        <taxon>Scleractinia</taxon>
        <taxon>Astrocoeniina</taxon>
        <taxon>Acroporidae</taxon>
        <taxon>Acropora</taxon>
    </lineage>
</organism>
<feature type="compositionally biased region" description="Basic and acidic residues" evidence="2">
    <location>
        <begin position="768"/>
        <end position="778"/>
    </location>
</feature>
<feature type="signal peptide" evidence="3">
    <location>
        <begin position="1"/>
        <end position="24"/>
    </location>
</feature>
<dbReference type="EMBL" id="JARQWQ010000165">
    <property type="protein sequence ID" value="KAK2547863.1"/>
    <property type="molecule type" value="Genomic_DNA"/>
</dbReference>
<feature type="region of interest" description="Disordered" evidence="2">
    <location>
        <begin position="1100"/>
        <end position="1126"/>
    </location>
</feature>
<feature type="compositionally biased region" description="Polar residues" evidence="2">
    <location>
        <begin position="1019"/>
        <end position="1034"/>
    </location>
</feature>
<dbReference type="Gene3D" id="2.10.25.160">
    <property type="entry name" value="Granulin"/>
    <property type="match status" value="1"/>
</dbReference>
<evidence type="ECO:0000256" key="3">
    <source>
        <dbReference type="SAM" id="SignalP"/>
    </source>
</evidence>
<feature type="region of interest" description="Disordered" evidence="2">
    <location>
        <begin position="885"/>
        <end position="918"/>
    </location>
</feature>
<feature type="region of interest" description="Disordered" evidence="2">
    <location>
        <begin position="837"/>
        <end position="867"/>
    </location>
</feature>
<dbReference type="Gene3D" id="3.40.50.1110">
    <property type="entry name" value="SGNH hydrolase"/>
    <property type="match status" value="1"/>
</dbReference>
<dbReference type="PROSITE" id="PS00799">
    <property type="entry name" value="GRANULINS"/>
    <property type="match status" value="1"/>
</dbReference>
<dbReference type="InterPro" id="IPR036514">
    <property type="entry name" value="SGNH_hydro_sf"/>
</dbReference>
<dbReference type="AlphaFoldDB" id="A0AAD9US49"/>
<proteinExistence type="predicted"/>
<feature type="region of interest" description="Disordered" evidence="2">
    <location>
        <begin position="758"/>
        <end position="783"/>
    </location>
</feature>
<evidence type="ECO:0000313" key="5">
    <source>
        <dbReference type="EMBL" id="KAK2547863.1"/>
    </source>
</evidence>
<keyword evidence="1" id="KW-1015">Disulfide bond</keyword>
<feature type="compositionally biased region" description="Basic residues" evidence="2">
    <location>
        <begin position="517"/>
        <end position="540"/>
    </location>
</feature>
<evidence type="ECO:0000256" key="1">
    <source>
        <dbReference type="ARBA" id="ARBA00023157"/>
    </source>
</evidence>
<feature type="region of interest" description="Disordered" evidence="2">
    <location>
        <begin position="1159"/>
        <end position="1220"/>
    </location>
</feature>
<evidence type="ECO:0000313" key="6">
    <source>
        <dbReference type="Proteomes" id="UP001249851"/>
    </source>
</evidence>
<dbReference type="SMART" id="SM00277">
    <property type="entry name" value="GRAN"/>
    <property type="match status" value="1"/>
</dbReference>
<feature type="compositionally biased region" description="Low complexity" evidence="2">
    <location>
        <begin position="1177"/>
        <end position="1200"/>
    </location>
</feature>
<feature type="chain" id="PRO_5041962514" description="Granulins domain-containing protein" evidence="3">
    <location>
        <begin position="25"/>
        <end position="1240"/>
    </location>
</feature>